<dbReference type="InterPro" id="IPR036465">
    <property type="entry name" value="vWFA_dom_sf"/>
</dbReference>
<keyword evidence="5" id="KW-1185">Reference proteome</keyword>
<dbReference type="KEGG" id="kbs:EPA93_39935"/>
<dbReference type="InterPro" id="IPR002035">
    <property type="entry name" value="VWF_A"/>
</dbReference>
<organism evidence="4 5">
    <name type="scientific">Ktedonosporobacter rubrisoli</name>
    <dbReference type="NCBI Taxonomy" id="2509675"/>
    <lineage>
        <taxon>Bacteria</taxon>
        <taxon>Bacillati</taxon>
        <taxon>Chloroflexota</taxon>
        <taxon>Ktedonobacteria</taxon>
        <taxon>Ktedonobacterales</taxon>
        <taxon>Ktedonosporobacteraceae</taxon>
        <taxon>Ktedonosporobacter</taxon>
    </lineage>
</organism>
<dbReference type="Gene3D" id="3.40.50.880">
    <property type="match status" value="2"/>
</dbReference>
<feature type="compositionally biased region" description="Low complexity" evidence="1">
    <location>
        <begin position="864"/>
        <end position="875"/>
    </location>
</feature>
<evidence type="ECO:0000313" key="4">
    <source>
        <dbReference type="EMBL" id="QBD81819.1"/>
    </source>
</evidence>
<dbReference type="EMBL" id="CP035758">
    <property type="protein sequence ID" value="QBD81819.1"/>
    <property type="molecule type" value="Genomic_DNA"/>
</dbReference>
<feature type="domain" description="VWFA" evidence="3">
    <location>
        <begin position="406"/>
        <end position="567"/>
    </location>
</feature>
<dbReference type="OrthoDB" id="9781333at2"/>
<feature type="compositionally biased region" description="Basic and acidic residues" evidence="1">
    <location>
        <begin position="934"/>
        <end position="945"/>
    </location>
</feature>
<dbReference type="PANTHER" id="PTHR37947:SF2">
    <property type="entry name" value="VON WILLEBRAND FACTOR TYPE A"/>
    <property type="match status" value="1"/>
</dbReference>
<feature type="region of interest" description="Disordered" evidence="1">
    <location>
        <begin position="861"/>
        <end position="945"/>
    </location>
</feature>
<gene>
    <name evidence="4" type="ORF">EPA93_39935</name>
</gene>
<keyword evidence="2" id="KW-1133">Transmembrane helix</keyword>
<dbReference type="Pfam" id="PF13519">
    <property type="entry name" value="VWA_2"/>
    <property type="match status" value="1"/>
</dbReference>
<dbReference type="SMART" id="SM00327">
    <property type="entry name" value="VWA"/>
    <property type="match status" value="2"/>
</dbReference>
<name>A0A4P6K169_KTERU</name>
<keyword evidence="2" id="KW-0812">Transmembrane</keyword>
<proteinExistence type="predicted"/>
<dbReference type="Pfam" id="PF07090">
    <property type="entry name" value="GATase1_like"/>
    <property type="match status" value="1"/>
</dbReference>
<dbReference type="AlphaFoldDB" id="A0A4P6K169"/>
<reference evidence="4 5" key="1">
    <citation type="submission" date="2019-01" db="EMBL/GenBank/DDBJ databases">
        <title>Ktedonosporobacter rubrisoli SCAWS-G2.</title>
        <authorList>
            <person name="Huang Y."/>
            <person name="Yan B."/>
        </authorList>
    </citation>
    <scope>NUCLEOTIDE SEQUENCE [LARGE SCALE GENOMIC DNA]</scope>
    <source>
        <strain evidence="4 5">SCAWS-G2</strain>
    </source>
</reference>
<protein>
    <submittedName>
        <fullName evidence="4">VWA domain-containing protein</fullName>
    </submittedName>
</protein>
<dbReference type="SUPFAM" id="SSF52317">
    <property type="entry name" value="Class I glutamine amidotransferase-like"/>
    <property type="match status" value="1"/>
</dbReference>
<feature type="compositionally biased region" description="Basic and acidic residues" evidence="1">
    <location>
        <begin position="896"/>
        <end position="919"/>
    </location>
</feature>
<feature type="transmembrane region" description="Helical" evidence="2">
    <location>
        <begin position="36"/>
        <end position="59"/>
    </location>
</feature>
<evidence type="ECO:0000259" key="3">
    <source>
        <dbReference type="SMART" id="SM00327"/>
    </source>
</evidence>
<evidence type="ECO:0000256" key="2">
    <source>
        <dbReference type="SAM" id="Phobius"/>
    </source>
</evidence>
<dbReference type="Pfam" id="PF00092">
    <property type="entry name" value="VWA"/>
    <property type="match status" value="1"/>
</dbReference>
<dbReference type="InterPro" id="IPR010768">
    <property type="entry name" value="GATase1-like"/>
</dbReference>
<dbReference type="SUPFAM" id="SSF53300">
    <property type="entry name" value="vWA-like"/>
    <property type="match status" value="2"/>
</dbReference>
<keyword evidence="2" id="KW-0472">Membrane</keyword>
<sequence>MLTFEQPLLLLLLIPVGLLVYFTWKSMSLPFPPRQRRLILACRLILFTLVIAALAGASWSQPISRQSTIFVGDISASTGPQRAFIEQWVSAAIRHKQPDDQVGIVAVGRNALVEQSVKSQIDFSRFESTPDTNYTDLAAGLRLAAAIFPSNTQRHIVLLTDGQQNIGDALQEAQLLQQQGIRLDIVPLPAVTSAEARIDDLDAPTSLRTNERFEIHLKLYSSVVQNAKLRLYLDQTLLKQQDVHLTGGTQEVSFSLLSPPPGLHTFRIKLDAPYDTILQNNEAAAFVNVQGPPLVLVVEGKPGNGANIIAALKATGINVTVGTPNDVPTTLEGLAKYSSVVLADVLAAELGTKRMEALQSFVRDLGHGLVVSGGQSSYAAGGYAGTPLEQTLPVSMDVPQHKETPSIAVVLIVESLESDMAVNISKEAAKGVVSLLTPRDQVGISSAYGTLTIPMQHVTNKAAINKAIDGMNPDDPPSYNPDLLNAEQVLLHTNAQIKHVILLGDGDAYDNYAPQVLKMARENITVSTVETNAASAEDLNTMINIATWGQGRFYRADDPGSIPQVLLKETERAARRTIINEAFAPAVVGNNPILTGLKDFPELDGYVATTPKPTGQVVLVSHRDDPVLAVWQYGLGRAVAWTSDALGLWTSHWLQWKDAARWWANLVTWTLPSPDSAMNINGKIINDTGHLMVDLPPGIAAQAEGQQQAQARIITPSSAQETVTLQPGGPGHWEGSFPASQVGAYLLQVIWHDQNNAHVLTSTTGMVVPYSPEFRTQGTDTRFLKLLAQAGGGAFLSDPNSAFTQSLQPVSASLPITFLLLALAALLLPLDIAARRLSGIEFVTEIRKRLLSRLKPEATKRNAAEQAQEAPAIAPLSTVRTRRAERRSQLKQIKLPKREAKATPAKAETKAAPPEKKPSTPEQPDTAIATQLLEAKRKREQSEEP</sequence>
<dbReference type="RefSeq" id="WP_129892880.1">
    <property type="nucleotide sequence ID" value="NZ_CP035758.1"/>
</dbReference>
<accession>A0A4P6K169</accession>
<evidence type="ECO:0000256" key="1">
    <source>
        <dbReference type="SAM" id="MobiDB-lite"/>
    </source>
</evidence>
<dbReference type="Gene3D" id="3.40.50.410">
    <property type="entry name" value="von Willebrand factor, type A domain"/>
    <property type="match status" value="1"/>
</dbReference>
<feature type="domain" description="VWFA" evidence="3">
    <location>
        <begin position="65"/>
        <end position="221"/>
    </location>
</feature>
<feature type="transmembrane region" description="Helical" evidence="2">
    <location>
        <begin position="6"/>
        <end position="24"/>
    </location>
</feature>
<dbReference type="Proteomes" id="UP000290365">
    <property type="component" value="Chromosome"/>
</dbReference>
<evidence type="ECO:0000313" key="5">
    <source>
        <dbReference type="Proteomes" id="UP000290365"/>
    </source>
</evidence>
<dbReference type="InterPro" id="IPR029062">
    <property type="entry name" value="Class_I_gatase-like"/>
</dbReference>
<dbReference type="PANTHER" id="PTHR37947">
    <property type="entry name" value="BLL2462 PROTEIN"/>
    <property type="match status" value="1"/>
</dbReference>